<feature type="region of interest" description="Disordered" evidence="1">
    <location>
        <begin position="133"/>
        <end position="176"/>
    </location>
</feature>
<accession>A0A1Y2D711</accession>
<dbReference type="GeneID" id="63781194"/>
<keyword evidence="3" id="KW-1185">Reference proteome</keyword>
<dbReference type="InParanoid" id="A0A1Y2D711"/>
<dbReference type="EMBL" id="MCFJ01000030">
    <property type="protein sequence ID" value="ORY54987.1"/>
    <property type="molecule type" value="Genomic_DNA"/>
</dbReference>
<organism evidence="2 3">
    <name type="scientific">Pseudomassariella vexata</name>
    <dbReference type="NCBI Taxonomy" id="1141098"/>
    <lineage>
        <taxon>Eukaryota</taxon>
        <taxon>Fungi</taxon>
        <taxon>Dikarya</taxon>
        <taxon>Ascomycota</taxon>
        <taxon>Pezizomycotina</taxon>
        <taxon>Sordariomycetes</taxon>
        <taxon>Xylariomycetidae</taxon>
        <taxon>Amphisphaeriales</taxon>
        <taxon>Pseudomassariaceae</taxon>
        <taxon>Pseudomassariella</taxon>
    </lineage>
</organism>
<protein>
    <submittedName>
        <fullName evidence="2">Uncharacterized protein</fullName>
    </submittedName>
</protein>
<dbReference type="AlphaFoldDB" id="A0A1Y2D711"/>
<reference evidence="2 3" key="1">
    <citation type="submission" date="2016-07" db="EMBL/GenBank/DDBJ databases">
        <title>Pervasive Adenine N6-methylation of Active Genes in Fungi.</title>
        <authorList>
            <consortium name="DOE Joint Genome Institute"/>
            <person name="Mondo S.J."/>
            <person name="Dannebaum R.O."/>
            <person name="Kuo R.C."/>
            <person name="Labutti K."/>
            <person name="Haridas S."/>
            <person name="Kuo A."/>
            <person name="Salamov A."/>
            <person name="Ahrendt S.R."/>
            <person name="Lipzen A."/>
            <person name="Sullivan W."/>
            <person name="Andreopoulos W.B."/>
            <person name="Clum A."/>
            <person name="Lindquist E."/>
            <person name="Daum C."/>
            <person name="Ramamoorthy G.K."/>
            <person name="Gryganskyi A."/>
            <person name="Culley D."/>
            <person name="Magnuson J.K."/>
            <person name="James T.Y."/>
            <person name="O'Malley M.A."/>
            <person name="Stajich J.E."/>
            <person name="Spatafora J.W."/>
            <person name="Visel A."/>
            <person name="Grigoriev I.V."/>
        </authorList>
    </citation>
    <scope>NUCLEOTIDE SEQUENCE [LARGE SCALE GENOMIC DNA]</scope>
    <source>
        <strain evidence="2 3">CBS 129021</strain>
    </source>
</reference>
<comment type="caution">
    <text evidence="2">The sequence shown here is derived from an EMBL/GenBank/DDBJ whole genome shotgun (WGS) entry which is preliminary data.</text>
</comment>
<evidence type="ECO:0000313" key="3">
    <source>
        <dbReference type="Proteomes" id="UP000193689"/>
    </source>
</evidence>
<feature type="region of interest" description="Disordered" evidence="1">
    <location>
        <begin position="192"/>
        <end position="254"/>
    </location>
</feature>
<evidence type="ECO:0000256" key="1">
    <source>
        <dbReference type="SAM" id="MobiDB-lite"/>
    </source>
</evidence>
<sequence>MNSFASEQPSMSTSDLPCKQISQGCIQPETPTTLVSSTPQLYEVLDGLGISPAGAMSIATSGRPRPPSSASSLAAVDGGLLRVNIQDMGSPNSPLLPPGLQTPRNIDDEQLAAEVVSMRMANRIFEADMAQMRQTKDSAKGTDSAKRNAARGFSTYIYPANKTPPSEGQGHRRTRSSPAEILRAAKNSVKEYFKPGSTNPSSYRGLTALHPSTGEGEAYGGTKKRRRVPQQTWAMEDTKPPGHKRSVSAPSKLR</sequence>
<feature type="compositionally biased region" description="Basic and acidic residues" evidence="1">
    <location>
        <begin position="134"/>
        <end position="146"/>
    </location>
</feature>
<dbReference type="RefSeq" id="XP_040709434.1">
    <property type="nucleotide sequence ID" value="XM_040864982.1"/>
</dbReference>
<gene>
    <name evidence="2" type="ORF">BCR38DRAFT_508885</name>
</gene>
<proteinExistence type="predicted"/>
<dbReference type="Proteomes" id="UP000193689">
    <property type="component" value="Unassembled WGS sequence"/>
</dbReference>
<name>A0A1Y2D711_9PEZI</name>
<evidence type="ECO:0000313" key="2">
    <source>
        <dbReference type="EMBL" id="ORY54987.1"/>
    </source>
</evidence>